<dbReference type="CDD" id="cd00085">
    <property type="entry name" value="HNHc"/>
    <property type="match status" value="1"/>
</dbReference>
<evidence type="ECO:0000313" key="3">
    <source>
        <dbReference type="EMBL" id="MFC0593381.1"/>
    </source>
</evidence>
<evidence type="ECO:0000313" key="4">
    <source>
        <dbReference type="Proteomes" id="UP001589834"/>
    </source>
</evidence>
<gene>
    <name evidence="3" type="primary">ltrA</name>
    <name evidence="3" type="ORF">ACFFGG_12550</name>
</gene>
<dbReference type="InterPro" id="IPR030931">
    <property type="entry name" value="Group_II_RT_mat"/>
</dbReference>
<dbReference type="SUPFAM" id="SSF56672">
    <property type="entry name" value="DNA/RNA polymerases"/>
    <property type="match status" value="1"/>
</dbReference>
<dbReference type="InterPro" id="IPR002711">
    <property type="entry name" value="HNH"/>
</dbReference>
<dbReference type="InterPro" id="IPR043502">
    <property type="entry name" value="DNA/RNA_pol_sf"/>
</dbReference>
<dbReference type="PROSITE" id="PS50878">
    <property type="entry name" value="RT_POL"/>
    <property type="match status" value="1"/>
</dbReference>
<comment type="similarity">
    <text evidence="1">Belongs to the bacterial reverse transcriptase family.</text>
</comment>
<dbReference type="SMART" id="SM00507">
    <property type="entry name" value="HNHc"/>
    <property type="match status" value="1"/>
</dbReference>
<dbReference type="PANTHER" id="PTHR34047:SF10">
    <property type="entry name" value="GROUP II INTRON-ASSOCIATED OPEN READING FRAME"/>
    <property type="match status" value="1"/>
</dbReference>
<dbReference type="Gene3D" id="1.10.30.50">
    <property type="match status" value="1"/>
</dbReference>
<dbReference type="CDD" id="cd01651">
    <property type="entry name" value="RT_G2_intron"/>
    <property type="match status" value="1"/>
</dbReference>
<keyword evidence="3" id="KW-0695">RNA-directed DNA polymerase</keyword>
<dbReference type="EC" id="2.7.7.49" evidence="3"/>
<dbReference type="EMBL" id="JBHLTN010000025">
    <property type="protein sequence ID" value="MFC0593381.1"/>
    <property type="molecule type" value="Genomic_DNA"/>
</dbReference>
<dbReference type="RefSeq" id="WP_377483522.1">
    <property type="nucleotide sequence ID" value="NZ_JBHLTN010000025.1"/>
</dbReference>
<accession>A0ABV6PU65</accession>
<dbReference type="InterPro" id="IPR003615">
    <property type="entry name" value="HNH_nuc"/>
</dbReference>
<dbReference type="Proteomes" id="UP001589834">
    <property type="component" value="Unassembled WGS sequence"/>
</dbReference>
<dbReference type="InterPro" id="IPR051083">
    <property type="entry name" value="GrpII_Intron_Splice-Mob/Def"/>
</dbReference>
<evidence type="ECO:0000256" key="1">
    <source>
        <dbReference type="ARBA" id="ARBA00034120"/>
    </source>
</evidence>
<dbReference type="InterPro" id="IPR000477">
    <property type="entry name" value="RT_dom"/>
</dbReference>
<comment type="caution">
    <text evidence="3">The sequence shown here is derived from an EMBL/GenBank/DDBJ whole genome shotgun (WGS) entry which is preliminary data.</text>
</comment>
<protein>
    <submittedName>
        <fullName evidence="3">Group II intron reverse transcriptase/maturase</fullName>
        <ecNumber evidence="3">2.7.7.49</ecNumber>
    </submittedName>
</protein>
<dbReference type="Pfam" id="PF13655">
    <property type="entry name" value="RVT_N"/>
    <property type="match status" value="1"/>
</dbReference>
<proteinExistence type="inferred from homology"/>
<feature type="domain" description="Reverse transcriptase" evidence="2">
    <location>
        <begin position="95"/>
        <end position="331"/>
    </location>
</feature>
<keyword evidence="3" id="KW-0808">Transferase</keyword>
<name>A0ABV6PU65_9BURK</name>
<evidence type="ECO:0000259" key="2">
    <source>
        <dbReference type="PROSITE" id="PS50878"/>
    </source>
</evidence>
<keyword evidence="3" id="KW-0548">Nucleotidyltransferase</keyword>
<dbReference type="Pfam" id="PF08388">
    <property type="entry name" value="GIIM"/>
    <property type="match status" value="1"/>
</dbReference>
<sequence>MTTQAVCAGALSGNSGGWHSIDWTGCHREVRRLQARIVKATQEGRWGKVKALQWLLTHSFSGKAMAVRRVTENQGKKTPGVDKVVWDTPEKKLRAMGDLKRRGYRPAPLKRVHIPKANGKLRPLGIPTMKDRAMQALYLLGLLPVSETTADGCSYGFRPERSVADAIERCFNALGRRDAAEWVLEADIKGCFDHISHDWLLGNVPMDKRVLEMWLKCGFMEKAVWSATEAGTPQGGIISPTLANFALDGLEQFLSKTFYRTMRRGKMVHPKVHLIRYADDFVITGNSQELLVGEVKPLVERFLAERGLTLSAEKTKVTHIDEGFDFLGQNVRKYDGKLLIKPSAANYSACVNKIREIVKSHKTAKQATLIKKLNPVIQGWANFHRHVVAARQFQCLDRDIWRALWQWAKRQHPNKNYTWIRERYFHVIGSRTWAFACEREECNSNERRWIELRRASDTKIKRHTVIRADANPFDPAWETYFEDRIGTKMKDNLTGRKRLLHLWLEQDGKCPVCGESLTKESGWHVHHIVRRVDGGSNLRGNLVMVHPNCHNQIHTLGLEVVKPAPAMGL</sequence>
<dbReference type="InterPro" id="IPR013597">
    <property type="entry name" value="Mat_intron_G2"/>
</dbReference>
<dbReference type="NCBIfam" id="TIGR04416">
    <property type="entry name" value="group_II_RT_mat"/>
    <property type="match status" value="1"/>
</dbReference>
<reference evidence="3 4" key="1">
    <citation type="submission" date="2024-09" db="EMBL/GenBank/DDBJ databases">
        <authorList>
            <person name="Sun Q."/>
            <person name="Mori K."/>
        </authorList>
    </citation>
    <scope>NUCLEOTIDE SEQUENCE [LARGE SCALE GENOMIC DNA]</scope>
    <source>
        <strain evidence="3 4">NCAIM B.02336</strain>
    </source>
</reference>
<dbReference type="PANTHER" id="PTHR34047">
    <property type="entry name" value="NUCLEAR INTRON MATURASE 1, MITOCHONDRIAL-RELATED"/>
    <property type="match status" value="1"/>
</dbReference>
<organism evidence="3 4">
    <name type="scientific">Ottowia pentelensis</name>
    <dbReference type="NCBI Taxonomy" id="511108"/>
    <lineage>
        <taxon>Bacteria</taxon>
        <taxon>Pseudomonadati</taxon>
        <taxon>Pseudomonadota</taxon>
        <taxon>Betaproteobacteria</taxon>
        <taxon>Burkholderiales</taxon>
        <taxon>Comamonadaceae</taxon>
        <taxon>Ottowia</taxon>
    </lineage>
</organism>
<dbReference type="GO" id="GO:0003964">
    <property type="term" value="F:RNA-directed DNA polymerase activity"/>
    <property type="evidence" value="ECO:0007669"/>
    <property type="project" value="UniProtKB-KW"/>
</dbReference>
<dbReference type="InterPro" id="IPR025960">
    <property type="entry name" value="RVT_N"/>
</dbReference>
<dbReference type="Pfam" id="PF01844">
    <property type="entry name" value="HNH"/>
    <property type="match status" value="1"/>
</dbReference>
<dbReference type="Pfam" id="PF00078">
    <property type="entry name" value="RVT_1"/>
    <property type="match status" value="1"/>
</dbReference>
<keyword evidence="4" id="KW-1185">Reference proteome</keyword>